<keyword evidence="5" id="KW-1133">Transmembrane helix</keyword>
<sequence>MPVNPPFTQRLLRPPHKWGRLLVALLPVTVLGIWLKMYRIGAFFPGADAWQTTVSVASDVAFGTSWVLLWVALAAFGPIWLRTLNFFLAHLATGVLGIFLIVNHEFMLRTGTPLTLDRLVYGWENREGLNELIGSQMNAVTIGLLVGVLLSVSVLPLLLGRYVSSFLVRRPRPAVRRLGVVSAVALLVASFWTAPSTSAAFSLAAPVQFAVAEVRESAAYPDHLAPAGELPDLAATTLDPRTDERRNLVVIMLESQRATSTLPPTREPVTPVLDALEAESLTVTRAYTVLPHTSKAVTAIHCGVAPPLDSENTEADDEGLPARCLPELLAEQGYRTAFFQSATENFERRRSTVRNLGFDYFRAVDSMDKQGYHKANYFGYEDDIMLPHQREWLEQNADRGPFMLSMLTVTAHHDYVLQGYEKIDFVDDPMFNEYLNSVHYQDRFVGKVLDQFRDLGLYDDTVFVIVGDHGEGFGEHRVYQHDNTIYEEGARVPLLIHDPQRAGEVVEGPVSQAAILPTAVDALGFDLQAEYDYKPSLYSGEEQGPVIATCFARALCTTTLDGDLKLIHHFGDRRDEVYNIAEDPFELNDLADTTDPAWMAEQRDHALRWYLEWETVHERFRQR</sequence>
<dbReference type="STRING" id="1610493.RPIT_04585"/>
<evidence type="ECO:0000256" key="3">
    <source>
        <dbReference type="ARBA" id="ARBA00022475"/>
    </source>
</evidence>
<dbReference type="Pfam" id="PF00884">
    <property type="entry name" value="Sulfatase"/>
    <property type="match status" value="1"/>
</dbReference>
<dbReference type="OrthoDB" id="9777306at2"/>
<dbReference type="GO" id="GO:0005886">
    <property type="term" value="C:plasma membrane"/>
    <property type="evidence" value="ECO:0007669"/>
    <property type="project" value="UniProtKB-SubCell"/>
</dbReference>
<comment type="subcellular location">
    <subcellularLocation>
        <location evidence="1">Cell membrane</location>
        <topology evidence="1">Multi-pass membrane protein</topology>
    </subcellularLocation>
</comment>
<evidence type="ECO:0000256" key="4">
    <source>
        <dbReference type="ARBA" id="ARBA00022692"/>
    </source>
</evidence>
<dbReference type="InterPro" id="IPR050448">
    <property type="entry name" value="OpgB/LTA_synthase_biosynth"/>
</dbReference>
<dbReference type="RefSeq" id="WP_077341079.1">
    <property type="nucleotide sequence ID" value="NZ_CP019605.1"/>
</dbReference>
<gene>
    <name evidence="7" type="ORF">RPIT_04585</name>
</gene>
<evidence type="ECO:0000256" key="5">
    <source>
        <dbReference type="ARBA" id="ARBA00022989"/>
    </source>
</evidence>
<accession>A0A1Q2CDM7</accession>
<dbReference type="PANTHER" id="PTHR47371">
    <property type="entry name" value="LIPOTEICHOIC ACID SYNTHASE"/>
    <property type="match status" value="1"/>
</dbReference>
<reference evidence="7 8" key="1">
    <citation type="journal article" date="2016" name="Int. J. Syst. Evol. Microbiol.">
        <title>Tessaracoccus flavus sp. nov., isolated from the drainage system of a lindane-producing factory.</title>
        <authorList>
            <person name="Kumari R."/>
            <person name="Singh P."/>
            <person name="Schumann P."/>
            <person name="Lal R."/>
        </authorList>
    </citation>
    <scope>NUCLEOTIDE SEQUENCE [LARGE SCALE GENOMIC DNA]</scope>
    <source>
        <strain evidence="7 8">RP1T</strain>
    </source>
</reference>
<dbReference type="CDD" id="cd16015">
    <property type="entry name" value="LTA_synthase"/>
    <property type="match status" value="1"/>
</dbReference>
<dbReference type="PANTHER" id="PTHR47371:SF3">
    <property type="entry name" value="PHOSPHOGLYCEROL TRANSFERASE I"/>
    <property type="match status" value="1"/>
</dbReference>
<dbReference type="InterPro" id="IPR000917">
    <property type="entry name" value="Sulfatase_N"/>
</dbReference>
<organism evidence="7 8">
    <name type="scientific">Tessaracoccus flavus</name>
    <dbReference type="NCBI Taxonomy" id="1610493"/>
    <lineage>
        <taxon>Bacteria</taxon>
        <taxon>Bacillati</taxon>
        <taxon>Actinomycetota</taxon>
        <taxon>Actinomycetes</taxon>
        <taxon>Propionibacteriales</taxon>
        <taxon>Propionibacteriaceae</taxon>
        <taxon>Tessaracoccus</taxon>
    </lineage>
</organism>
<evidence type="ECO:0000256" key="1">
    <source>
        <dbReference type="ARBA" id="ARBA00004651"/>
    </source>
</evidence>
<proteinExistence type="predicted"/>
<dbReference type="EMBL" id="CP019605">
    <property type="protein sequence ID" value="AQP44180.1"/>
    <property type="molecule type" value="Genomic_DNA"/>
</dbReference>
<evidence type="ECO:0000256" key="2">
    <source>
        <dbReference type="ARBA" id="ARBA00004936"/>
    </source>
</evidence>
<evidence type="ECO:0000313" key="8">
    <source>
        <dbReference type="Proteomes" id="UP000188324"/>
    </source>
</evidence>
<dbReference type="AlphaFoldDB" id="A0A1Q2CDM7"/>
<evidence type="ECO:0000256" key="6">
    <source>
        <dbReference type="ARBA" id="ARBA00023136"/>
    </source>
</evidence>
<protein>
    <submittedName>
        <fullName evidence="7">Uncharacterized protein</fullName>
    </submittedName>
</protein>
<dbReference type="Gene3D" id="3.40.720.10">
    <property type="entry name" value="Alkaline Phosphatase, subunit A"/>
    <property type="match status" value="1"/>
</dbReference>
<keyword evidence="6" id="KW-0472">Membrane</keyword>
<dbReference type="Proteomes" id="UP000188324">
    <property type="component" value="Chromosome"/>
</dbReference>
<keyword evidence="3" id="KW-1003">Cell membrane</keyword>
<dbReference type="InterPro" id="IPR017850">
    <property type="entry name" value="Alkaline_phosphatase_core_sf"/>
</dbReference>
<keyword evidence="8" id="KW-1185">Reference proteome</keyword>
<evidence type="ECO:0000313" key="7">
    <source>
        <dbReference type="EMBL" id="AQP44180.1"/>
    </source>
</evidence>
<keyword evidence="4" id="KW-0812">Transmembrane</keyword>
<name>A0A1Q2CDM7_9ACTN</name>
<dbReference type="KEGG" id="tfl:RPIT_04585"/>
<comment type="pathway">
    <text evidence="2">Cell wall biogenesis; lipoteichoic acid biosynthesis.</text>
</comment>
<dbReference type="SUPFAM" id="SSF53649">
    <property type="entry name" value="Alkaline phosphatase-like"/>
    <property type="match status" value="1"/>
</dbReference>